<evidence type="ECO:0000256" key="2">
    <source>
        <dbReference type="ARBA" id="ARBA00005801"/>
    </source>
</evidence>
<feature type="transmembrane region" description="Helical" evidence="7">
    <location>
        <begin position="257"/>
        <end position="279"/>
    </location>
</feature>
<evidence type="ECO:0000256" key="7">
    <source>
        <dbReference type="SAM" id="Phobius"/>
    </source>
</evidence>
<feature type="transmembrane region" description="Helical" evidence="7">
    <location>
        <begin position="6"/>
        <end position="24"/>
    </location>
</feature>
<dbReference type="Gene3D" id="1.20.120.1220">
    <property type="match status" value="1"/>
</dbReference>
<evidence type="ECO:0000259" key="9">
    <source>
        <dbReference type="Pfam" id="PF06750"/>
    </source>
</evidence>
<evidence type="ECO:0000256" key="3">
    <source>
        <dbReference type="ARBA" id="ARBA00022475"/>
    </source>
</evidence>
<comment type="similarity">
    <text evidence="2">Belongs to the peptidase A24 family.</text>
</comment>
<organism evidence="10 11">
    <name type="scientific">Candidatus Nomurabacteria bacterium RIFCSPLOWO2_01_FULL_36_10b</name>
    <dbReference type="NCBI Taxonomy" id="1801766"/>
    <lineage>
        <taxon>Bacteria</taxon>
        <taxon>Candidatus Nomuraibacteriota</taxon>
    </lineage>
</organism>
<evidence type="ECO:0000256" key="4">
    <source>
        <dbReference type="ARBA" id="ARBA00022692"/>
    </source>
</evidence>
<feature type="transmembrane region" description="Helical" evidence="7">
    <location>
        <begin position="99"/>
        <end position="117"/>
    </location>
</feature>
<dbReference type="EMBL" id="MFUQ01000019">
    <property type="protein sequence ID" value="OGI83343.1"/>
    <property type="molecule type" value="Genomic_DNA"/>
</dbReference>
<dbReference type="Pfam" id="PF06750">
    <property type="entry name" value="A24_N_bact"/>
    <property type="match status" value="1"/>
</dbReference>
<dbReference type="AlphaFoldDB" id="A0A1F6WN98"/>
<dbReference type="GO" id="GO:0005886">
    <property type="term" value="C:plasma membrane"/>
    <property type="evidence" value="ECO:0007669"/>
    <property type="project" value="UniProtKB-SubCell"/>
</dbReference>
<evidence type="ECO:0000313" key="11">
    <source>
        <dbReference type="Proteomes" id="UP000179448"/>
    </source>
</evidence>
<evidence type="ECO:0000256" key="6">
    <source>
        <dbReference type="ARBA" id="ARBA00023136"/>
    </source>
</evidence>
<keyword evidence="3" id="KW-1003">Cell membrane</keyword>
<evidence type="ECO:0000313" key="10">
    <source>
        <dbReference type="EMBL" id="OGI83343.1"/>
    </source>
</evidence>
<feature type="transmembrane region" description="Helical" evidence="7">
    <location>
        <begin position="214"/>
        <end position="236"/>
    </location>
</feature>
<dbReference type="PANTHER" id="PTHR30487:SF0">
    <property type="entry name" value="PREPILIN LEADER PEPTIDASE_N-METHYLTRANSFERASE-RELATED"/>
    <property type="match status" value="1"/>
</dbReference>
<dbReference type="InterPro" id="IPR010627">
    <property type="entry name" value="Prepilin_pept_A24_N"/>
</dbReference>
<proteinExistence type="inferred from homology"/>
<dbReference type="GO" id="GO:0004190">
    <property type="term" value="F:aspartic-type endopeptidase activity"/>
    <property type="evidence" value="ECO:0007669"/>
    <property type="project" value="InterPro"/>
</dbReference>
<dbReference type="PANTHER" id="PTHR30487">
    <property type="entry name" value="TYPE 4 PREPILIN-LIKE PROTEINS LEADER PEPTIDE-PROCESSING ENZYME"/>
    <property type="match status" value="1"/>
</dbReference>
<keyword evidence="4 7" id="KW-0812">Transmembrane</keyword>
<protein>
    <recommendedName>
        <fullName evidence="12">Peptidase A24A N-terminal domain-containing protein</fullName>
    </recommendedName>
</protein>
<reference evidence="10 11" key="1">
    <citation type="journal article" date="2016" name="Nat. Commun.">
        <title>Thousands of microbial genomes shed light on interconnected biogeochemical processes in an aquifer system.</title>
        <authorList>
            <person name="Anantharaman K."/>
            <person name="Brown C.T."/>
            <person name="Hug L.A."/>
            <person name="Sharon I."/>
            <person name="Castelle C.J."/>
            <person name="Probst A.J."/>
            <person name="Thomas B.C."/>
            <person name="Singh A."/>
            <person name="Wilkins M.J."/>
            <person name="Karaoz U."/>
            <person name="Brodie E.L."/>
            <person name="Williams K.H."/>
            <person name="Hubbard S.S."/>
            <person name="Banfield J.F."/>
        </authorList>
    </citation>
    <scope>NUCLEOTIDE SEQUENCE [LARGE SCALE GENOMIC DNA]</scope>
</reference>
<dbReference type="InterPro" id="IPR000045">
    <property type="entry name" value="Prepilin_IV_endopep_pep"/>
</dbReference>
<keyword evidence="5 7" id="KW-1133">Transmembrane helix</keyword>
<evidence type="ECO:0000259" key="8">
    <source>
        <dbReference type="Pfam" id="PF01478"/>
    </source>
</evidence>
<name>A0A1F6WN98_9BACT</name>
<comment type="subcellular location">
    <subcellularLocation>
        <location evidence="1">Cell membrane</location>
        <topology evidence="1">Multi-pass membrane protein</topology>
    </subcellularLocation>
</comment>
<dbReference type="Pfam" id="PF01478">
    <property type="entry name" value="Peptidase_A24"/>
    <property type="match status" value="1"/>
</dbReference>
<feature type="domain" description="Prepilin peptidase A24 N-terminal" evidence="9">
    <location>
        <begin position="11"/>
        <end position="91"/>
    </location>
</feature>
<dbReference type="GO" id="GO:0006465">
    <property type="term" value="P:signal peptide processing"/>
    <property type="evidence" value="ECO:0007669"/>
    <property type="project" value="TreeGrafter"/>
</dbReference>
<dbReference type="STRING" id="1801766.A2997_02525"/>
<feature type="transmembrane region" description="Helical" evidence="7">
    <location>
        <begin position="129"/>
        <end position="149"/>
    </location>
</feature>
<feature type="domain" description="Prepilin type IV endopeptidase peptidase" evidence="8">
    <location>
        <begin position="104"/>
        <end position="223"/>
    </location>
</feature>
<evidence type="ECO:0000256" key="5">
    <source>
        <dbReference type="ARBA" id="ARBA00022989"/>
    </source>
</evidence>
<dbReference type="Proteomes" id="UP000179448">
    <property type="component" value="Unassembled WGS sequence"/>
</dbReference>
<sequence length="280" mass="31396">MWLTFIITGFLGLIIGSFINVIIIRMRTGRSFITGRSKCVTCNHTLAWHDLIPILSFCILKGHCKYCRAPLSFQYIIVEIITCVWFLAVFYIYGISIGGIITALVGIFAIIIAIYDLRHKIIPDTLSYILICLGIILAVVGVSVGWNIILPAYAFIGIHTIIDYLIACIAIPLPFFLLWKVSGGRWFGLGDVKYMIGIGLIFGFLSTLEIVMSSFWIALVIVIILALFEKVAKVFGFGRNRISEEGNILSFGREIPFGPFLSIALMLELLDIHIFQLLFF</sequence>
<comment type="caution">
    <text evidence="10">The sequence shown here is derived from an EMBL/GenBank/DDBJ whole genome shotgun (WGS) entry which is preliminary data.</text>
</comment>
<accession>A0A1F6WN98</accession>
<keyword evidence="6 7" id="KW-0472">Membrane</keyword>
<feature type="transmembrane region" description="Helical" evidence="7">
    <location>
        <begin position="191"/>
        <end position="208"/>
    </location>
</feature>
<dbReference type="InterPro" id="IPR050882">
    <property type="entry name" value="Prepilin_peptidase/N-MTase"/>
</dbReference>
<evidence type="ECO:0008006" key="12">
    <source>
        <dbReference type="Google" id="ProtNLM"/>
    </source>
</evidence>
<evidence type="ECO:0000256" key="1">
    <source>
        <dbReference type="ARBA" id="ARBA00004651"/>
    </source>
</evidence>
<feature type="transmembrane region" description="Helical" evidence="7">
    <location>
        <begin position="75"/>
        <end position="93"/>
    </location>
</feature>
<gene>
    <name evidence="10" type="ORF">A2997_02525</name>
</gene>
<feature type="transmembrane region" description="Helical" evidence="7">
    <location>
        <begin position="155"/>
        <end position="179"/>
    </location>
</feature>